<accession>A0A2P2PGY7</accession>
<organism evidence="1">
    <name type="scientific">Rhizophora mucronata</name>
    <name type="common">Asiatic mangrove</name>
    <dbReference type="NCBI Taxonomy" id="61149"/>
    <lineage>
        <taxon>Eukaryota</taxon>
        <taxon>Viridiplantae</taxon>
        <taxon>Streptophyta</taxon>
        <taxon>Embryophyta</taxon>
        <taxon>Tracheophyta</taxon>
        <taxon>Spermatophyta</taxon>
        <taxon>Magnoliopsida</taxon>
        <taxon>eudicotyledons</taxon>
        <taxon>Gunneridae</taxon>
        <taxon>Pentapetalae</taxon>
        <taxon>rosids</taxon>
        <taxon>fabids</taxon>
        <taxon>Malpighiales</taxon>
        <taxon>Rhizophoraceae</taxon>
        <taxon>Rhizophora</taxon>
    </lineage>
</organism>
<dbReference type="AlphaFoldDB" id="A0A2P2PGY7"/>
<sequence>MLSDLATSCLCCVLFYGFVFCSDSK</sequence>
<reference evidence="1" key="1">
    <citation type="submission" date="2018-02" db="EMBL/GenBank/DDBJ databases">
        <title>Rhizophora mucronata_Transcriptome.</title>
        <authorList>
            <person name="Meera S.P."/>
            <person name="Sreeshan A."/>
            <person name="Augustine A."/>
        </authorList>
    </citation>
    <scope>NUCLEOTIDE SEQUENCE</scope>
    <source>
        <tissue evidence="1">Leaf</tissue>
    </source>
</reference>
<proteinExistence type="predicted"/>
<dbReference type="EMBL" id="GGEC01073445">
    <property type="protein sequence ID" value="MBX53929.1"/>
    <property type="molecule type" value="Transcribed_RNA"/>
</dbReference>
<protein>
    <submittedName>
        <fullName evidence="1">Uncharacterized protein</fullName>
    </submittedName>
</protein>
<evidence type="ECO:0000313" key="1">
    <source>
        <dbReference type="EMBL" id="MBX53929.1"/>
    </source>
</evidence>
<name>A0A2P2PGY7_RHIMU</name>